<dbReference type="PROSITE" id="PS00455">
    <property type="entry name" value="AMP_BINDING"/>
    <property type="match status" value="1"/>
</dbReference>
<dbReference type="PANTHER" id="PTHR43272:SF32">
    <property type="entry name" value="AMP-DEPENDENT SYNTHETASE_LIGASE DOMAIN-CONTAINING PROTEIN"/>
    <property type="match status" value="1"/>
</dbReference>
<keyword evidence="1" id="KW-0436">Ligase</keyword>
<dbReference type="CDD" id="cd05907">
    <property type="entry name" value="VL_LC_FACS_like"/>
    <property type="match status" value="1"/>
</dbReference>
<evidence type="ECO:0000256" key="1">
    <source>
        <dbReference type="ARBA" id="ARBA00022598"/>
    </source>
</evidence>
<organism evidence="5 6">
    <name type="scientific">Bacteroides intestinalis DSM 17393</name>
    <dbReference type="NCBI Taxonomy" id="471870"/>
    <lineage>
        <taxon>Bacteria</taxon>
        <taxon>Pseudomonadati</taxon>
        <taxon>Bacteroidota</taxon>
        <taxon>Bacteroidia</taxon>
        <taxon>Bacteroidales</taxon>
        <taxon>Bacteroidaceae</taxon>
        <taxon>Bacteroides</taxon>
    </lineage>
</organism>
<dbReference type="eggNOG" id="COG1022">
    <property type="taxonomic scope" value="Bacteria"/>
</dbReference>
<protein>
    <submittedName>
        <fullName evidence="5">AMP-binding enzyme</fullName>
    </submittedName>
</protein>
<dbReference type="Proteomes" id="UP000004596">
    <property type="component" value="Unassembled WGS sequence"/>
</dbReference>
<comment type="caution">
    <text evidence="5">The sequence shown here is derived from an EMBL/GenBank/DDBJ whole genome shotgun (WGS) entry which is preliminary data.</text>
</comment>
<dbReference type="SUPFAM" id="SSF56801">
    <property type="entry name" value="Acetyl-CoA synthetase-like"/>
    <property type="match status" value="1"/>
</dbReference>
<keyword evidence="2" id="KW-0276">Fatty acid metabolism</keyword>
<keyword evidence="3" id="KW-0443">Lipid metabolism</keyword>
<dbReference type="InterPro" id="IPR020459">
    <property type="entry name" value="AMP-binding"/>
</dbReference>
<dbReference type="Pfam" id="PF23562">
    <property type="entry name" value="AMP-binding_C_3"/>
    <property type="match status" value="1"/>
</dbReference>
<dbReference type="GO" id="GO:0004467">
    <property type="term" value="F:long-chain fatty acid-CoA ligase activity"/>
    <property type="evidence" value="ECO:0007669"/>
    <property type="project" value="TreeGrafter"/>
</dbReference>
<name>B3C7F0_9BACE</name>
<evidence type="ECO:0000256" key="2">
    <source>
        <dbReference type="ARBA" id="ARBA00022832"/>
    </source>
</evidence>
<dbReference type="PRINTS" id="PR00154">
    <property type="entry name" value="AMPBINDING"/>
</dbReference>
<dbReference type="Pfam" id="PF00501">
    <property type="entry name" value="AMP-binding"/>
    <property type="match status" value="1"/>
</dbReference>
<dbReference type="AlphaFoldDB" id="B3C7F0"/>
<dbReference type="PANTHER" id="PTHR43272">
    <property type="entry name" value="LONG-CHAIN-FATTY-ACID--COA LIGASE"/>
    <property type="match status" value="1"/>
</dbReference>
<evidence type="ECO:0000259" key="4">
    <source>
        <dbReference type="Pfam" id="PF00501"/>
    </source>
</evidence>
<dbReference type="InterPro" id="IPR020845">
    <property type="entry name" value="AMP-binding_CS"/>
</dbReference>
<accession>B3C7F0</accession>
<sequence>MNNMTYHHLSVLVHRRAEKYGDKVALKYRDYETSQWIPITWNQFSQTVRQVANALIELGVQEEENIGIFSQNKPECLYVDFGAFANRAVTIPLYATSSPAQAQYIINDAQIRYIFVGEQFQYDAAFSVFGFCQSLQQLIIFDRAVVRDPRDMTSIYFDEFLETGKGLPNNDIVEERTSRASDDDLANILYTSGTTGEPKGVMLHHSNYMEAFRIHDIRLVDMTDQDVSMNFLPLTHVFEKAWTYLCIHKGVQICINLRPVDIQTTIKEIRPTLMCSVPRFWEKVYAGVQEKIAQETGLKKAMMLDAIKVGKIHNIDYLRKGKTPPLMNQLKYKFYEKTVYALLKKTIGIENGNFFPTAGAAVPDEICEFVHSVGINMLVGYGLTESTATVSCFLNEGYEIGSVGTIMPDVEVKIGEENEILLRGKTITKGYYKKAEATAAAIDKDGWFHTGDAGYLKGDQLYLTERIKDLFKTSNGKYVSPQALETKLAIDRYIDQIAIIADQRKFVSALIVPVYGFVKDYAKEKGIEYKNMEELLQHPKVIGLFRARIDTLQQQFAHYEQVKRFTLLPEPFSMERGELTNTLKLKRPVVAKNYKELIDKMYEE</sequence>
<gene>
    <name evidence="5" type="ORF">BACINT_00841</name>
</gene>
<dbReference type="EMBL" id="ABJL02000006">
    <property type="protein sequence ID" value="EDV07274.1"/>
    <property type="molecule type" value="Genomic_DNA"/>
</dbReference>
<proteinExistence type="predicted"/>
<evidence type="ECO:0000313" key="5">
    <source>
        <dbReference type="EMBL" id="EDV07274.1"/>
    </source>
</evidence>
<dbReference type="STRING" id="471870.BACINT_00841"/>
<evidence type="ECO:0000313" key="6">
    <source>
        <dbReference type="Proteomes" id="UP000004596"/>
    </source>
</evidence>
<reference evidence="5 6" key="1">
    <citation type="submission" date="2008-04" db="EMBL/GenBank/DDBJ databases">
        <title>Draft genome sequence of Bacteroides intestinalis (DSM 17393).</title>
        <authorList>
            <person name="Sudarsanam P."/>
            <person name="Ley R."/>
            <person name="Guruge J."/>
            <person name="Turnbaugh P.J."/>
            <person name="Mahowald M."/>
            <person name="Liep D."/>
            <person name="Gordon J."/>
        </authorList>
    </citation>
    <scope>NUCLEOTIDE SEQUENCE [LARGE SCALE GENOMIC DNA]</scope>
    <source>
        <strain evidence="5 6">DSM 17393</strain>
    </source>
</reference>
<dbReference type="InterPro" id="IPR000873">
    <property type="entry name" value="AMP-dep_synth/lig_dom"/>
</dbReference>
<reference evidence="5 6" key="2">
    <citation type="submission" date="2008-04" db="EMBL/GenBank/DDBJ databases">
        <authorList>
            <person name="Fulton L."/>
            <person name="Clifton S."/>
            <person name="Fulton B."/>
            <person name="Xu J."/>
            <person name="Minx P."/>
            <person name="Pepin K.H."/>
            <person name="Johnson M."/>
            <person name="Thiruvilangam P."/>
            <person name="Bhonagiri V."/>
            <person name="Nash W.E."/>
            <person name="Mardis E.R."/>
            <person name="Wilson R.K."/>
        </authorList>
    </citation>
    <scope>NUCLEOTIDE SEQUENCE [LARGE SCALE GENOMIC DNA]</scope>
    <source>
        <strain evidence="5 6">DSM 17393</strain>
    </source>
</reference>
<dbReference type="InterPro" id="IPR042099">
    <property type="entry name" value="ANL_N_sf"/>
</dbReference>
<dbReference type="GO" id="GO:0016020">
    <property type="term" value="C:membrane"/>
    <property type="evidence" value="ECO:0007669"/>
    <property type="project" value="TreeGrafter"/>
</dbReference>
<dbReference type="Gene3D" id="3.40.50.12780">
    <property type="entry name" value="N-terminal domain of ligase-like"/>
    <property type="match status" value="1"/>
</dbReference>
<feature type="domain" description="AMP-dependent synthetase/ligase" evidence="4">
    <location>
        <begin position="14"/>
        <end position="432"/>
    </location>
</feature>
<evidence type="ECO:0000256" key="3">
    <source>
        <dbReference type="ARBA" id="ARBA00023098"/>
    </source>
</evidence>